<dbReference type="GO" id="GO:0008541">
    <property type="term" value="C:proteasome regulatory particle, lid subcomplex"/>
    <property type="evidence" value="ECO:0007669"/>
    <property type="project" value="TreeGrafter"/>
</dbReference>
<dbReference type="PANTHER" id="PTHR12387:SF0">
    <property type="entry name" value="26S PROTEASOME NON-ATPASE REGULATORY SUBUNIT 8"/>
    <property type="match status" value="1"/>
</dbReference>
<evidence type="ECO:0000256" key="1">
    <source>
        <dbReference type="ARBA" id="ARBA00022942"/>
    </source>
</evidence>
<dbReference type="EMBL" id="MBFR01000205">
    <property type="protein sequence ID" value="PVU91365.1"/>
    <property type="molecule type" value="Genomic_DNA"/>
</dbReference>
<dbReference type="Gene3D" id="2.60.120.920">
    <property type="match status" value="1"/>
</dbReference>
<sequence>MEEDSLEMVLLYFGLGTIIGILLVIIAVICIRMIKEECGLLSLDDSGDEGAESQIAIDEPYRQQVLNDHEFRQSYEVGLAFETQYPYGSLNTQMTQEQETLIQEKGVNAWEFYFDSELNGLVQNKTDVMLYGGDNIIQTNIPIPSTNSTYYFETKITDIAEATNLYVGIATKPYPVWRMVGFNKFSIGYNTKTGYVYNSSVFRRVKHGAKINVGDIIGVGYNTHSGCTWFTFNGKRLAGFFYGMKYTVFPSVSADGPCSFSVNFGQRGFVFIEANVKKWGLAPLEGNLKPPPQYGVTEGSVFLEAGETSRCHSCAANVPSGSWHNNESANNAVGSSIGLDDCSGGHCNQMQVSSGSAPNSHTTNNDTHHLINGGGAGTFFGPYINHETLNSTRSIYPLEQCIHSNMSNQYRGNGHTVAHIPPGYQEQDPIALQIHEARSSSIMSKMLEESSGIVNGSKTVDYPAILGRPGTSQQRSFGAVGVRESDALITSQLLEATCQLVSSQAAINSAEIYKNLTILKLFVALNSSNITLDDTDLINLNITILELGAEFELSNKNISSFEDYMAKLFFYYFDFKNQLNEPPKRNYFIGLYLLALLCQNRISDFHVVLERLEYNVIQSDVYVMHPIKVEQALMEGSYKKVYIARAQVPAPAFENLVDLLLSTIRDEIAKCASQSYVSLPINDAKTLLFCNDYEQLSEIAKSNNWTINPYDKKVYFVNTNEESFDFDPQLVISQSLTFAQELERIV</sequence>
<dbReference type="Pfam" id="PF00622">
    <property type="entry name" value="SPRY"/>
    <property type="match status" value="1"/>
</dbReference>
<dbReference type="Pfam" id="PF10075">
    <property type="entry name" value="CSN8_PSD8_EIF3K"/>
    <property type="match status" value="1"/>
</dbReference>
<dbReference type="InterPro" id="IPR001870">
    <property type="entry name" value="B30.2/SPRY"/>
</dbReference>
<keyword evidence="1" id="KW-0647">Proteasome</keyword>
<evidence type="ECO:0000313" key="4">
    <source>
        <dbReference type="EMBL" id="PVU91365.1"/>
    </source>
</evidence>
<accession>A0A2T9YGB7</accession>
<dbReference type="GO" id="GO:0005829">
    <property type="term" value="C:cytosol"/>
    <property type="evidence" value="ECO:0007669"/>
    <property type="project" value="TreeGrafter"/>
</dbReference>
<dbReference type="STRING" id="133385.A0A2T9YGB7"/>
<proteinExistence type="predicted"/>
<dbReference type="AlphaFoldDB" id="A0A2T9YGB7"/>
<feature type="transmembrane region" description="Helical" evidence="2">
    <location>
        <begin position="9"/>
        <end position="34"/>
    </location>
</feature>
<dbReference type="InterPro" id="IPR003877">
    <property type="entry name" value="SPRY_dom"/>
</dbReference>
<dbReference type="GO" id="GO:0005634">
    <property type="term" value="C:nucleus"/>
    <property type="evidence" value="ECO:0007669"/>
    <property type="project" value="TreeGrafter"/>
</dbReference>
<evidence type="ECO:0000259" key="3">
    <source>
        <dbReference type="PROSITE" id="PS50188"/>
    </source>
</evidence>
<evidence type="ECO:0000313" key="5">
    <source>
        <dbReference type="Proteomes" id="UP000245383"/>
    </source>
</evidence>
<dbReference type="PROSITE" id="PS50188">
    <property type="entry name" value="B302_SPRY"/>
    <property type="match status" value="1"/>
</dbReference>
<dbReference type="InterPro" id="IPR006746">
    <property type="entry name" value="26S_Psome_Rpn12"/>
</dbReference>
<reference evidence="4 5" key="1">
    <citation type="journal article" date="2018" name="MBio">
        <title>Comparative Genomics Reveals the Core Gene Toolbox for the Fungus-Insect Symbiosis.</title>
        <authorList>
            <person name="Wang Y."/>
            <person name="Stata M."/>
            <person name="Wang W."/>
            <person name="Stajich J.E."/>
            <person name="White M.M."/>
            <person name="Moncalvo J.M."/>
        </authorList>
    </citation>
    <scope>NUCLEOTIDE SEQUENCE [LARGE SCALE GENOMIC DNA]</scope>
    <source>
        <strain evidence="4 5">SWE-8-4</strain>
    </source>
</reference>
<keyword evidence="5" id="KW-1185">Reference proteome</keyword>
<keyword evidence="2" id="KW-0812">Transmembrane</keyword>
<organism evidence="4 5">
    <name type="scientific">Smittium simulii</name>
    <dbReference type="NCBI Taxonomy" id="133385"/>
    <lineage>
        <taxon>Eukaryota</taxon>
        <taxon>Fungi</taxon>
        <taxon>Fungi incertae sedis</taxon>
        <taxon>Zoopagomycota</taxon>
        <taxon>Kickxellomycotina</taxon>
        <taxon>Harpellomycetes</taxon>
        <taxon>Harpellales</taxon>
        <taxon>Legeriomycetaceae</taxon>
        <taxon>Smittium</taxon>
    </lineage>
</organism>
<dbReference type="Gene3D" id="1.25.40.990">
    <property type="match status" value="1"/>
</dbReference>
<dbReference type="InterPro" id="IPR043136">
    <property type="entry name" value="B30.2/SPRY_sf"/>
</dbReference>
<dbReference type="InterPro" id="IPR013320">
    <property type="entry name" value="ConA-like_dom_sf"/>
</dbReference>
<dbReference type="Proteomes" id="UP000245383">
    <property type="component" value="Unassembled WGS sequence"/>
</dbReference>
<dbReference type="SMART" id="SM00449">
    <property type="entry name" value="SPRY"/>
    <property type="match status" value="1"/>
</dbReference>
<name>A0A2T9YGB7_9FUNG</name>
<gene>
    <name evidence="4" type="ORF">BB561_004432</name>
</gene>
<dbReference type="InterPro" id="IPR033464">
    <property type="entry name" value="CSN8_PSD8_EIF3K"/>
</dbReference>
<comment type="caution">
    <text evidence="4">The sequence shown here is derived from an EMBL/GenBank/DDBJ whole genome shotgun (WGS) entry which is preliminary data.</text>
</comment>
<dbReference type="SUPFAM" id="SSF49899">
    <property type="entry name" value="Concanavalin A-like lectins/glucanases"/>
    <property type="match status" value="1"/>
</dbReference>
<dbReference type="PANTHER" id="PTHR12387">
    <property type="entry name" value="26S PROTEASOME NON-ATPASE REGULATORY SUBUNIT 8"/>
    <property type="match status" value="1"/>
</dbReference>
<keyword evidence="2" id="KW-0472">Membrane</keyword>
<keyword evidence="2" id="KW-1133">Transmembrane helix</keyword>
<protein>
    <recommendedName>
        <fullName evidence="3">B30.2/SPRY domain-containing protein</fullName>
    </recommendedName>
</protein>
<feature type="domain" description="B30.2/SPRY" evidence="3">
    <location>
        <begin position="82"/>
        <end position="269"/>
    </location>
</feature>
<evidence type="ECO:0000256" key="2">
    <source>
        <dbReference type="SAM" id="Phobius"/>
    </source>
</evidence>
<dbReference type="OrthoDB" id="258495at2759"/>
<dbReference type="GO" id="GO:0043161">
    <property type="term" value="P:proteasome-mediated ubiquitin-dependent protein catabolic process"/>
    <property type="evidence" value="ECO:0007669"/>
    <property type="project" value="TreeGrafter"/>
</dbReference>